<evidence type="ECO:0000313" key="2">
    <source>
        <dbReference type="EMBL" id="AEH03715.1"/>
    </source>
</evidence>
<evidence type="ECO:0000256" key="1">
    <source>
        <dbReference type="SAM" id="Phobius"/>
    </source>
</evidence>
<dbReference type="EMBL" id="HQ630627">
    <property type="protein sequence ID" value="AEH03715.1"/>
    <property type="molecule type" value="Genomic_DNA"/>
</dbReference>
<keyword evidence="3" id="KW-1185">Reference proteome</keyword>
<dbReference type="GeneID" id="26643820"/>
<protein>
    <submittedName>
        <fullName evidence="2">Uncharacterized protein 292</fullName>
    </submittedName>
</protein>
<keyword evidence="1" id="KW-0812">Transmembrane</keyword>
<name>F8SJC8_BPPA3</name>
<proteinExistence type="predicted"/>
<keyword evidence="1" id="KW-0472">Membrane</keyword>
<dbReference type="Proteomes" id="UP000008388">
    <property type="component" value="Segment"/>
</dbReference>
<dbReference type="RefSeq" id="YP_009217371.1">
    <property type="nucleotide sequence ID" value="NC_028999.1"/>
</dbReference>
<accession>F8SJC8</accession>
<organism evidence="2 3">
    <name type="scientific">Pseudomonas phage PhiPA3</name>
    <name type="common">Pseudomonas aeruginosa phage PhiPA3</name>
    <dbReference type="NCBI Taxonomy" id="998086"/>
    <lineage>
        <taxon>Viruses</taxon>
        <taxon>Duplodnaviria</taxon>
        <taxon>Heunggongvirae</taxon>
        <taxon>Uroviricota</taxon>
        <taxon>Caudoviricetes</taxon>
        <taxon>Chimalliviridae</taxon>
        <taxon>Miltoncavirus</taxon>
        <taxon>Miltoncavirus PhiPA3</taxon>
    </lineage>
</organism>
<keyword evidence="1" id="KW-1133">Transmembrane helix</keyword>
<reference evidence="2 3" key="1">
    <citation type="journal article" date="2011" name="Microbiology">
        <title>The Pseudomonas aeruginosa generalized transducing phage phiPA3 is a new member of the phiKZ-like group of 'jumbo' phages, and infects model laboratory strains and clinical isolates from cystic fibrosis patients.</title>
        <authorList>
            <person name="Monson R."/>
            <person name="Foulds I."/>
            <person name="Foweraker J."/>
            <person name="Welch M."/>
            <person name="Salmond G.P."/>
        </authorList>
    </citation>
    <scope>NUCLEOTIDE SEQUENCE [LARGE SCALE GENOMIC DNA]</scope>
</reference>
<dbReference type="KEGG" id="vg:26643820"/>
<feature type="transmembrane region" description="Helical" evidence="1">
    <location>
        <begin position="20"/>
        <end position="41"/>
    </location>
</feature>
<evidence type="ECO:0000313" key="3">
    <source>
        <dbReference type="Proteomes" id="UP000008388"/>
    </source>
</evidence>
<gene>
    <name evidence="2" type="primary">292</name>
</gene>
<sequence length="120" mass="14183">MISRKSNKPITGCEPNLATIIIIGGYCLVVCLLHVLFVGWWKFLFCRKEWHVLDLGVATEDDINCHFARSGKLVENELHSMLHRFNRRKCVYWEIRQHPFFVGNDILIIRQGNFRRWVVV</sequence>
<organismHost>
    <name type="scientific">Pseudomonas aeruginosa</name>
    <dbReference type="NCBI Taxonomy" id="287"/>
</organismHost>